<dbReference type="RefSeq" id="WP_085869292.1">
    <property type="nucleotide sequence ID" value="NZ_FWFQ01000020.1"/>
</dbReference>
<proteinExistence type="predicted"/>
<dbReference type="EC" id="6.2.1.3" evidence="3"/>
<dbReference type="Pfam" id="PF13193">
    <property type="entry name" value="AMP-binding_C"/>
    <property type="match status" value="1"/>
</dbReference>
<feature type="domain" description="AMP-dependent synthetase/ligase" evidence="1">
    <location>
        <begin position="38"/>
        <end position="436"/>
    </location>
</feature>
<dbReference type="EMBL" id="FWFQ01000020">
    <property type="protein sequence ID" value="SLN52993.1"/>
    <property type="molecule type" value="Genomic_DNA"/>
</dbReference>
<dbReference type="PANTHER" id="PTHR43767:SF1">
    <property type="entry name" value="NONRIBOSOMAL PEPTIDE SYNTHASE PES1 (EUROFUNG)-RELATED"/>
    <property type="match status" value="1"/>
</dbReference>
<dbReference type="PROSITE" id="PS00455">
    <property type="entry name" value="AMP_BINDING"/>
    <property type="match status" value="1"/>
</dbReference>
<dbReference type="InterPro" id="IPR042099">
    <property type="entry name" value="ANL_N_sf"/>
</dbReference>
<dbReference type="Gene3D" id="3.30.300.30">
    <property type="match status" value="1"/>
</dbReference>
<dbReference type="AlphaFoldDB" id="A0A1Y5T0D5"/>
<organism evidence="3 4">
    <name type="scientific">Pseudoruegeria aquimaris</name>
    <dbReference type="NCBI Taxonomy" id="393663"/>
    <lineage>
        <taxon>Bacteria</taxon>
        <taxon>Pseudomonadati</taxon>
        <taxon>Pseudomonadota</taxon>
        <taxon>Alphaproteobacteria</taxon>
        <taxon>Rhodobacterales</taxon>
        <taxon>Roseobacteraceae</taxon>
        <taxon>Pseudoruegeria</taxon>
    </lineage>
</organism>
<dbReference type="Proteomes" id="UP000193409">
    <property type="component" value="Unassembled WGS sequence"/>
</dbReference>
<evidence type="ECO:0000259" key="1">
    <source>
        <dbReference type="Pfam" id="PF00501"/>
    </source>
</evidence>
<evidence type="ECO:0000259" key="2">
    <source>
        <dbReference type="Pfam" id="PF13193"/>
    </source>
</evidence>
<accession>A0A1Y5T0D5</accession>
<dbReference type="PANTHER" id="PTHR43767">
    <property type="entry name" value="LONG-CHAIN-FATTY-ACID--COA LIGASE"/>
    <property type="match status" value="1"/>
</dbReference>
<protein>
    <submittedName>
        <fullName evidence="3">Long-chain-fatty-acid--CoA ligase</fullName>
        <ecNumber evidence="3">6.2.1.3</ecNumber>
    </submittedName>
</protein>
<gene>
    <name evidence="3" type="primary">lcfB_2</name>
    <name evidence="3" type="ORF">PSA7680_02763</name>
</gene>
<dbReference type="InterPro" id="IPR000873">
    <property type="entry name" value="AMP-dep_synth/lig_dom"/>
</dbReference>
<feature type="domain" description="AMP-binding enzyme C-terminal" evidence="2">
    <location>
        <begin position="490"/>
        <end position="566"/>
    </location>
</feature>
<dbReference type="InterPro" id="IPR025110">
    <property type="entry name" value="AMP-bd_C"/>
</dbReference>
<name>A0A1Y5T0D5_9RHOB</name>
<dbReference type="Gene3D" id="3.40.50.12780">
    <property type="entry name" value="N-terminal domain of ligase-like"/>
    <property type="match status" value="1"/>
</dbReference>
<dbReference type="InterPro" id="IPR045851">
    <property type="entry name" value="AMP-bd_C_sf"/>
</dbReference>
<dbReference type="OrthoDB" id="9803968at2"/>
<dbReference type="GO" id="GO:0004467">
    <property type="term" value="F:long-chain fatty acid-CoA ligase activity"/>
    <property type="evidence" value="ECO:0007669"/>
    <property type="project" value="UniProtKB-EC"/>
</dbReference>
<dbReference type="SUPFAM" id="SSF56801">
    <property type="entry name" value="Acetyl-CoA synthetase-like"/>
    <property type="match status" value="1"/>
</dbReference>
<keyword evidence="4" id="KW-1185">Reference proteome</keyword>
<evidence type="ECO:0000313" key="4">
    <source>
        <dbReference type="Proteomes" id="UP000193409"/>
    </source>
</evidence>
<keyword evidence="3" id="KW-0436">Ligase</keyword>
<dbReference type="InterPro" id="IPR050237">
    <property type="entry name" value="ATP-dep_AMP-bd_enzyme"/>
</dbReference>
<reference evidence="3 4" key="1">
    <citation type="submission" date="2017-03" db="EMBL/GenBank/DDBJ databases">
        <authorList>
            <person name="Afonso C.L."/>
            <person name="Miller P.J."/>
            <person name="Scott M.A."/>
            <person name="Spackman E."/>
            <person name="Goraichik I."/>
            <person name="Dimitrov K.M."/>
            <person name="Suarez D.L."/>
            <person name="Swayne D.E."/>
        </authorList>
    </citation>
    <scope>NUCLEOTIDE SEQUENCE [LARGE SCALE GENOMIC DNA]</scope>
    <source>
        <strain evidence="3 4">CECT 7680</strain>
    </source>
</reference>
<dbReference type="InterPro" id="IPR020845">
    <property type="entry name" value="AMP-binding_CS"/>
</dbReference>
<dbReference type="Pfam" id="PF00501">
    <property type="entry name" value="AMP-binding"/>
    <property type="match status" value="1"/>
</dbReference>
<dbReference type="NCBIfam" id="NF005714">
    <property type="entry name" value="PRK07529.1"/>
    <property type="match status" value="1"/>
</dbReference>
<sequence length="637" mass="69276">MAQQARRFATAEDVKAMEAERPWEERNVPTTLYGLLSETTAKFPDRPAVTFQITSGPKDKAETLSWAELKGKSTQAANLFRSLGVGENDVVAYLLPNANETVISFIGGAIAGIVNPINPLLEPEQIGAILRETGAKVLVTLRAFPRTDVAQKAAEAVALAPNVKTVLEVDLLRYLTPPKSWIVPLIRPKNPVTHQAKVMDFNKAIAKQRADALDFEDSKEDRVAAYFHTGGTTGMPKVAQHKYSGMMYNGWLGDRLLFDEKDTMIAPLPMFHVFAAYPVMLSAITAGTHVVFPTPQGYRGEGVFDNFWKLVERYKVSFVIIVPTAISALMQRPVDADVSSLKTAFSGSAPLPVELFNRFEKATGVNIIEGYGMTEATCLVSCNPTDGEKKIGSVGLPFPYTEVKILNCDDAGNILRECDVDEVGEICITNPGVITGGTYTEADKNVGLFADGKYLRTGDLGRLDADGYLYITGRAKDLIIRGGHNIDPAEIEEALAGHEAVAFAGAIGQPDSFAGELPCAYVELVAGAETTVEELMAYAKKHVHERAAHPKYIEILPELPKTGVGKIFKPDLRKMAITRVYNQTFATQGLAVEVASVIDDKKRGLVAQIVKTGEVDEEAVAHCLGEFPGAWEWKQDA</sequence>
<dbReference type="CDD" id="cd05944">
    <property type="entry name" value="FACL_like_4"/>
    <property type="match status" value="1"/>
</dbReference>
<evidence type="ECO:0000313" key="3">
    <source>
        <dbReference type="EMBL" id="SLN52993.1"/>
    </source>
</evidence>